<keyword evidence="3" id="KW-1185">Reference proteome</keyword>
<proteinExistence type="predicted"/>
<protein>
    <submittedName>
        <fullName evidence="2">Uncharacterized protein</fullName>
    </submittedName>
</protein>
<dbReference type="AlphaFoldDB" id="A0AAV7UWH4"/>
<evidence type="ECO:0000313" key="2">
    <source>
        <dbReference type="EMBL" id="KAJ1193243.1"/>
    </source>
</evidence>
<feature type="compositionally biased region" description="Basic and acidic residues" evidence="1">
    <location>
        <begin position="102"/>
        <end position="112"/>
    </location>
</feature>
<name>A0AAV7UWH4_PLEWA</name>
<accession>A0AAV7UWH4</accession>
<gene>
    <name evidence="2" type="ORF">NDU88_002545</name>
</gene>
<evidence type="ECO:0000313" key="3">
    <source>
        <dbReference type="Proteomes" id="UP001066276"/>
    </source>
</evidence>
<reference evidence="2" key="1">
    <citation type="journal article" date="2022" name="bioRxiv">
        <title>Sequencing and chromosome-scale assembly of the giantPleurodeles waltlgenome.</title>
        <authorList>
            <person name="Brown T."/>
            <person name="Elewa A."/>
            <person name="Iarovenko S."/>
            <person name="Subramanian E."/>
            <person name="Araus A.J."/>
            <person name="Petzold A."/>
            <person name="Susuki M."/>
            <person name="Suzuki K.-i.T."/>
            <person name="Hayashi T."/>
            <person name="Toyoda A."/>
            <person name="Oliveira C."/>
            <person name="Osipova E."/>
            <person name="Leigh N.D."/>
            <person name="Simon A."/>
            <person name="Yun M.H."/>
        </authorList>
    </citation>
    <scope>NUCLEOTIDE SEQUENCE</scope>
    <source>
        <strain evidence="2">20211129_DDA</strain>
        <tissue evidence="2">Liver</tissue>
    </source>
</reference>
<feature type="compositionally biased region" description="Basic and acidic residues" evidence="1">
    <location>
        <begin position="139"/>
        <end position="162"/>
    </location>
</feature>
<comment type="caution">
    <text evidence="2">The sequence shown here is derived from an EMBL/GenBank/DDBJ whole genome shotgun (WGS) entry which is preliminary data.</text>
</comment>
<organism evidence="2 3">
    <name type="scientific">Pleurodeles waltl</name>
    <name type="common">Iberian ribbed newt</name>
    <dbReference type="NCBI Taxonomy" id="8319"/>
    <lineage>
        <taxon>Eukaryota</taxon>
        <taxon>Metazoa</taxon>
        <taxon>Chordata</taxon>
        <taxon>Craniata</taxon>
        <taxon>Vertebrata</taxon>
        <taxon>Euteleostomi</taxon>
        <taxon>Amphibia</taxon>
        <taxon>Batrachia</taxon>
        <taxon>Caudata</taxon>
        <taxon>Salamandroidea</taxon>
        <taxon>Salamandridae</taxon>
        <taxon>Pleurodelinae</taxon>
        <taxon>Pleurodeles</taxon>
    </lineage>
</organism>
<dbReference type="EMBL" id="JANPWB010000004">
    <property type="protein sequence ID" value="KAJ1193243.1"/>
    <property type="molecule type" value="Genomic_DNA"/>
</dbReference>
<sequence length="181" mass="19296">MHRNTGHCYRQPLQGPWALRGQRSFTIAGDEDRRNGGLPGSGPPLALPGVEANGQKATDGELAVFHSAKGCGHIVMWQNQAEVPAPNPHEPPPARRRKKRHCSGDRAHRDKVLGPTKIQASPGKRAATQAAASLTESPSSDKDKLSHTDAGETGDSSDHESVVDSLGGLPHVMPQTAEYII</sequence>
<dbReference type="Proteomes" id="UP001066276">
    <property type="component" value="Chromosome 2_2"/>
</dbReference>
<evidence type="ECO:0000256" key="1">
    <source>
        <dbReference type="SAM" id="MobiDB-lite"/>
    </source>
</evidence>
<feature type="region of interest" description="Disordered" evidence="1">
    <location>
        <begin position="80"/>
        <end position="181"/>
    </location>
</feature>